<dbReference type="GO" id="GO:0008684">
    <property type="term" value="F:2-oxopent-4-enoate hydratase activity"/>
    <property type="evidence" value="ECO:0007669"/>
    <property type="project" value="TreeGrafter"/>
</dbReference>
<dbReference type="AlphaFoldDB" id="H0DZT0"/>
<sequence>MSASERVGLEPATLRAIAELLARAEGDRDPIAPPSATHPDLTVEEAYEIQAINARARAEDPAAAIVGHKIGLTSRAMQEMLGVDEPDYGCLYADRVLDGGASIAAADLIAPRIEPEIAFVLAEPLATADGAAVTAQDVLAATAYVVPSIEVIDSRISDWRITLVDTIADNASCARVVLGATRTPPGDVDLAAAAVDLRVNGESLQRGVGSAVLGHPAEAVAWLANALAGHGVTLAAGQVLMPGSLTAAVPFERGDHVVADFGPLGAVEVHGA</sequence>
<dbReference type="PANTHER" id="PTHR30143:SF0">
    <property type="entry name" value="2-KETO-4-PENTENOATE HYDRATASE"/>
    <property type="match status" value="1"/>
</dbReference>
<evidence type="ECO:0000313" key="4">
    <source>
        <dbReference type="Proteomes" id="UP000005143"/>
    </source>
</evidence>
<dbReference type="EMBL" id="AGUD01000003">
    <property type="protein sequence ID" value="EHN13034.1"/>
    <property type="molecule type" value="Genomic_DNA"/>
</dbReference>
<evidence type="ECO:0000256" key="1">
    <source>
        <dbReference type="ARBA" id="ARBA00023239"/>
    </source>
</evidence>
<dbReference type="RefSeq" id="WP_007569577.1">
    <property type="nucleotide sequence ID" value="NZ_AGUD01000003.1"/>
</dbReference>
<protein>
    <submittedName>
        <fullName evidence="3">4-oxalocrotonate decarboxylase</fullName>
        <ecNumber evidence="3">4.1.1.77</ecNumber>
    </submittedName>
</protein>
<proteinExistence type="predicted"/>
<dbReference type="InterPro" id="IPR050772">
    <property type="entry name" value="Hydratase-Decarb/MhpD_sf"/>
</dbReference>
<dbReference type="InterPro" id="IPR011234">
    <property type="entry name" value="Fumarylacetoacetase-like_C"/>
</dbReference>
<organism evidence="3 4">
    <name type="scientific">Patulibacter medicamentivorans</name>
    <dbReference type="NCBI Taxonomy" id="1097667"/>
    <lineage>
        <taxon>Bacteria</taxon>
        <taxon>Bacillati</taxon>
        <taxon>Actinomycetota</taxon>
        <taxon>Thermoleophilia</taxon>
        <taxon>Solirubrobacterales</taxon>
        <taxon>Patulibacteraceae</taxon>
        <taxon>Patulibacter</taxon>
    </lineage>
</organism>
<feature type="domain" description="Fumarylacetoacetase-like C-terminal" evidence="2">
    <location>
        <begin position="103"/>
        <end position="268"/>
    </location>
</feature>
<dbReference type="PANTHER" id="PTHR30143">
    <property type="entry name" value="ACID HYDRATASE"/>
    <property type="match status" value="1"/>
</dbReference>
<dbReference type="InterPro" id="IPR036663">
    <property type="entry name" value="Fumarylacetoacetase_C_sf"/>
</dbReference>
<reference evidence="3 4" key="1">
    <citation type="journal article" date="2013" name="Biodegradation">
        <title>Quantitative proteomic analysis of ibuprofen-degrading Patulibacter sp. strain I11.</title>
        <authorList>
            <person name="Almeida B."/>
            <person name="Kjeldal H."/>
            <person name="Lolas I."/>
            <person name="Knudsen A.D."/>
            <person name="Carvalho G."/>
            <person name="Nielsen K.L."/>
            <person name="Barreto Crespo M.T."/>
            <person name="Stensballe A."/>
            <person name="Nielsen J.L."/>
        </authorList>
    </citation>
    <scope>NUCLEOTIDE SEQUENCE [LARGE SCALE GENOMIC DNA]</scope>
    <source>
        <strain evidence="3 4">I11</strain>
    </source>
</reference>
<gene>
    <name evidence="3" type="ORF">PAI11_00350</name>
</gene>
<dbReference type="Pfam" id="PF01557">
    <property type="entry name" value="FAA_hydrolase"/>
    <property type="match status" value="1"/>
</dbReference>
<dbReference type="EC" id="4.1.1.77" evidence="3"/>
<dbReference type="GO" id="GO:0047437">
    <property type="term" value="F:4-oxalocrotonate decarboxylase activity"/>
    <property type="evidence" value="ECO:0007669"/>
    <property type="project" value="UniProtKB-EC"/>
</dbReference>
<dbReference type="Proteomes" id="UP000005143">
    <property type="component" value="Unassembled WGS sequence"/>
</dbReference>
<accession>H0DZT0</accession>
<dbReference type="GO" id="GO:0005737">
    <property type="term" value="C:cytoplasm"/>
    <property type="evidence" value="ECO:0007669"/>
    <property type="project" value="TreeGrafter"/>
</dbReference>
<dbReference type="OrthoDB" id="9792137at2"/>
<keyword evidence="1 3" id="KW-0456">Lyase</keyword>
<keyword evidence="4" id="KW-1185">Reference proteome</keyword>
<name>H0DZT0_9ACTN</name>
<evidence type="ECO:0000313" key="3">
    <source>
        <dbReference type="EMBL" id="EHN13034.1"/>
    </source>
</evidence>
<dbReference type="SUPFAM" id="SSF56529">
    <property type="entry name" value="FAH"/>
    <property type="match status" value="1"/>
</dbReference>
<comment type="caution">
    <text evidence="3">The sequence shown here is derived from an EMBL/GenBank/DDBJ whole genome shotgun (WGS) entry which is preliminary data.</text>
</comment>
<evidence type="ECO:0000259" key="2">
    <source>
        <dbReference type="Pfam" id="PF01557"/>
    </source>
</evidence>
<dbReference type="Gene3D" id="3.90.850.10">
    <property type="entry name" value="Fumarylacetoacetase-like, C-terminal domain"/>
    <property type="match status" value="1"/>
</dbReference>